<dbReference type="SUPFAM" id="SSF69572">
    <property type="entry name" value="Activating enzymes of the ubiquitin-like proteins"/>
    <property type="match status" value="1"/>
</dbReference>
<proteinExistence type="inferred from homology"/>
<protein>
    <submittedName>
        <fullName evidence="3">ThiF family adenylyltransferase</fullName>
    </submittedName>
</protein>
<keyword evidence="3" id="KW-0548">Nucleotidyltransferase</keyword>
<evidence type="ECO:0000256" key="1">
    <source>
        <dbReference type="ARBA" id="ARBA00009919"/>
    </source>
</evidence>
<comment type="caution">
    <text evidence="3">The sequence shown here is derived from an EMBL/GenBank/DDBJ whole genome shotgun (WGS) entry which is preliminary data.</text>
</comment>
<name>A0A9D1TK88_9BACI</name>
<dbReference type="InterPro" id="IPR000594">
    <property type="entry name" value="ThiF_NAD_FAD-bd"/>
</dbReference>
<dbReference type="PANTHER" id="PTHR10953">
    <property type="entry name" value="UBIQUITIN-ACTIVATING ENZYME E1"/>
    <property type="match status" value="1"/>
</dbReference>
<dbReference type="EMBL" id="DXHX01000131">
    <property type="protein sequence ID" value="HIV75281.1"/>
    <property type="molecule type" value="Genomic_DNA"/>
</dbReference>
<dbReference type="PANTHER" id="PTHR10953:SF102">
    <property type="entry name" value="ADENYLYLTRANSFERASE AND SULFURTRANSFERASE MOCS3"/>
    <property type="match status" value="1"/>
</dbReference>
<dbReference type="InterPro" id="IPR045886">
    <property type="entry name" value="ThiF/MoeB/HesA"/>
</dbReference>
<feature type="domain" description="THIF-type NAD/FAD binding fold" evidence="2">
    <location>
        <begin position="4"/>
        <end position="240"/>
    </location>
</feature>
<dbReference type="InterPro" id="IPR035985">
    <property type="entry name" value="Ubiquitin-activating_enz"/>
</dbReference>
<dbReference type="GO" id="GO:0004792">
    <property type="term" value="F:thiosulfate-cyanide sulfurtransferase activity"/>
    <property type="evidence" value="ECO:0007669"/>
    <property type="project" value="TreeGrafter"/>
</dbReference>
<accession>A0A9D1TK88</accession>
<evidence type="ECO:0000259" key="2">
    <source>
        <dbReference type="Pfam" id="PF00899"/>
    </source>
</evidence>
<reference evidence="3" key="1">
    <citation type="journal article" date="2021" name="PeerJ">
        <title>Extensive microbial diversity within the chicken gut microbiome revealed by metagenomics and culture.</title>
        <authorList>
            <person name="Gilroy R."/>
            <person name="Ravi A."/>
            <person name="Getino M."/>
            <person name="Pursley I."/>
            <person name="Horton D.L."/>
            <person name="Alikhan N.F."/>
            <person name="Baker D."/>
            <person name="Gharbi K."/>
            <person name="Hall N."/>
            <person name="Watson M."/>
            <person name="Adriaenssens E.M."/>
            <person name="Foster-Nyarko E."/>
            <person name="Jarju S."/>
            <person name="Secka A."/>
            <person name="Antonio M."/>
            <person name="Oren A."/>
            <person name="Chaudhuri R.R."/>
            <person name="La Ragione R."/>
            <person name="Hildebrand F."/>
            <person name="Pallen M.J."/>
        </authorList>
    </citation>
    <scope>NUCLEOTIDE SEQUENCE</scope>
    <source>
        <strain evidence="3">CHK169-2315</strain>
    </source>
</reference>
<dbReference type="CDD" id="cd00757">
    <property type="entry name" value="ThiF_MoeB_HesA_family"/>
    <property type="match status" value="1"/>
</dbReference>
<dbReference type="GO" id="GO:0008641">
    <property type="term" value="F:ubiquitin-like modifier activating enzyme activity"/>
    <property type="evidence" value="ECO:0007669"/>
    <property type="project" value="InterPro"/>
</dbReference>
<dbReference type="Gene3D" id="3.40.50.720">
    <property type="entry name" value="NAD(P)-binding Rossmann-like Domain"/>
    <property type="match status" value="1"/>
</dbReference>
<dbReference type="GO" id="GO:0008146">
    <property type="term" value="F:sulfotransferase activity"/>
    <property type="evidence" value="ECO:0007669"/>
    <property type="project" value="TreeGrafter"/>
</dbReference>
<dbReference type="Pfam" id="PF00899">
    <property type="entry name" value="ThiF"/>
    <property type="match status" value="1"/>
</dbReference>
<dbReference type="FunFam" id="3.40.50.720:FF:000080">
    <property type="entry name" value="Thiazole biosynthesis adenylyltransferase ThiF"/>
    <property type="match status" value="1"/>
</dbReference>
<dbReference type="GO" id="GO:0016779">
    <property type="term" value="F:nucleotidyltransferase activity"/>
    <property type="evidence" value="ECO:0007669"/>
    <property type="project" value="UniProtKB-KW"/>
</dbReference>
<dbReference type="Proteomes" id="UP000823937">
    <property type="component" value="Unassembled WGS sequence"/>
</dbReference>
<organism evidence="3 4">
    <name type="scientific">Candidatus Pseudogracilibacillus intestinigallinarum</name>
    <dbReference type="NCBI Taxonomy" id="2838742"/>
    <lineage>
        <taxon>Bacteria</taxon>
        <taxon>Bacillati</taxon>
        <taxon>Bacillota</taxon>
        <taxon>Bacilli</taxon>
        <taxon>Bacillales</taxon>
        <taxon>Bacillaceae</taxon>
        <taxon>Pseudogracilibacillus</taxon>
    </lineage>
</organism>
<dbReference type="AlphaFoldDB" id="A0A9D1TK88"/>
<reference evidence="3" key="2">
    <citation type="submission" date="2021-04" db="EMBL/GenBank/DDBJ databases">
        <authorList>
            <person name="Gilroy R."/>
        </authorList>
    </citation>
    <scope>NUCLEOTIDE SEQUENCE</scope>
    <source>
        <strain evidence="3">CHK169-2315</strain>
    </source>
</reference>
<keyword evidence="3" id="KW-0808">Transferase</keyword>
<gene>
    <name evidence="3" type="ORF">H9895_09405</name>
</gene>
<evidence type="ECO:0000313" key="3">
    <source>
        <dbReference type="EMBL" id="HIV75281.1"/>
    </source>
</evidence>
<dbReference type="GO" id="GO:0005829">
    <property type="term" value="C:cytosol"/>
    <property type="evidence" value="ECO:0007669"/>
    <property type="project" value="TreeGrafter"/>
</dbReference>
<evidence type="ECO:0000313" key="4">
    <source>
        <dbReference type="Proteomes" id="UP000823937"/>
    </source>
</evidence>
<comment type="similarity">
    <text evidence="1">Belongs to the HesA/MoeB/ThiF family.</text>
</comment>
<dbReference type="NCBIfam" id="NF009123">
    <property type="entry name" value="PRK12475.1"/>
    <property type="match status" value="1"/>
</dbReference>
<sequence length="338" mass="37803">MDRYSRQTLFAPIGEKGQRTLQKKHVLIIGVGTLGTLSSESLVRAGVGKVTIVDRDYVEWSNLQRQHLFTEQDATERLPKVIAAERRLTAINSEVEIVAHILDVTPVELEWLVDGVDLILDATDNFDIRMMMNDIAMKYNIPWIYGSCVGSYGVSYTIRRQQTPCLHCILGKIPIGGPTCDTAGIIQPAASQVVIHQTTEALKILTGNEAALRGTFISFDVWQNEMVSMKVDKMKKHDCPSCGEGATYPFLTFDEQTKSAVLCGRNAVQIRPPTLQERNLQRTASSLEKVSEKIELNPFLLSCTIGEERLVLFKDGRALIHGTNDTDYAKTLYHRYLS</sequence>